<evidence type="ECO:0000313" key="3">
    <source>
        <dbReference type="Proteomes" id="UP000620874"/>
    </source>
</evidence>
<evidence type="ECO:0000259" key="1">
    <source>
        <dbReference type="Pfam" id="PF11738"/>
    </source>
</evidence>
<dbReference type="EMBL" id="JACSPP010000002">
    <property type="protein sequence ID" value="MBD8039000.1"/>
    <property type="molecule type" value="Genomic_DNA"/>
</dbReference>
<protein>
    <submittedName>
        <fullName evidence="2">DUF3298 domain-containing protein</fullName>
    </submittedName>
</protein>
<dbReference type="Gene3D" id="3.90.640.20">
    <property type="entry name" value="Heat-shock cognate protein, ATPase"/>
    <property type="match status" value="1"/>
</dbReference>
<dbReference type="InterPro" id="IPR021729">
    <property type="entry name" value="DUF3298"/>
</dbReference>
<dbReference type="RefSeq" id="WP_191762752.1">
    <property type="nucleotide sequence ID" value="NZ_JACSPP010000002.1"/>
</dbReference>
<feature type="domain" description="DUF3298" evidence="1">
    <location>
        <begin position="189"/>
        <end position="275"/>
    </location>
</feature>
<dbReference type="InterPro" id="IPR037126">
    <property type="entry name" value="PdaC/RsiV-like_sf"/>
</dbReference>
<dbReference type="Gene3D" id="3.30.565.40">
    <property type="entry name" value="Fervidobacterium nodosum Rt17-B1 like"/>
    <property type="match status" value="1"/>
</dbReference>
<name>A0ABR8Y473_9BACT</name>
<keyword evidence="3" id="KW-1185">Reference proteome</keyword>
<accession>A0ABR8Y473</accession>
<organism evidence="2 3">
    <name type="scientific">Phocaeicola intestinalis</name>
    <dbReference type="NCBI Taxonomy" id="2762212"/>
    <lineage>
        <taxon>Bacteria</taxon>
        <taxon>Pseudomonadati</taxon>
        <taxon>Bacteroidota</taxon>
        <taxon>Bacteroidia</taxon>
        <taxon>Bacteroidales</taxon>
        <taxon>Bacteroidaceae</taxon>
        <taxon>Phocaeicola</taxon>
    </lineage>
</organism>
<dbReference type="Pfam" id="PF11738">
    <property type="entry name" value="DUF3298"/>
    <property type="match status" value="1"/>
</dbReference>
<proteinExistence type="predicted"/>
<comment type="caution">
    <text evidence="2">The sequence shown here is derived from an EMBL/GenBank/DDBJ whole genome shotgun (WGS) entry which is preliminary data.</text>
</comment>
<reference evidence="2 3" key="1">
    <citation type="submission" date="2020-08" db="EMBL/GenBank/DDBJ databases">
        <title>A Genomic Blueprint of the Chicken Gut Microbiome.</title>
        <authorList>
            <person name="Gilroy R."/>
            <person name="Ravi A."/>
            <person name="Getino M."/>
            <person name="Pursley I."/>
            <person name="Horton D.L."/>
            <person name="Alikhan N.-F."/>
            <person name="Baker D."/>
            <person name="Gharbi K."/>
            <person name="Hall N."/>
            <person name="Watson M."/>
            <person name="Adriaenssens E.M."/>
            <person name="Foster-Nyarko E."/>
            <person name="Jarju S."/>
            <person name="Secka A."/>
            <person name="Antonio M."/>
            <person name="Oren A."/>
            <person name="Chaudhuri R."/>
            <person name="La Ragione R.M."/>
            <person name="Hildebrand F."/>
            <person name="Pallen M.J."/>
        </authorList>
    </citation>
    <scope>NUCLEOTIDE SEQUENCE [LARGE SCALE GENOMIC DNA]</scope>
    <source>
        <strain evidence="2 3">Sa1CVN1</strain>
    </source>
</reference>
<gene>
    <name evidence="2" type="ORF">H9625_00805</name>
</gene>
<dbReference type="PROSITE" id="PS51257">
    <property type="entry name" value="PROKAR_LIPOPROTEIN"/>
    <property type="match status" value="1"/>
</dbReference>
<evidence type="ECO:0000313" key="2">
    <source>
        <dbReference type="EMBL" id="MBD8039000.1"/>
    </source>
</evidence>
<dbReference type="Proteomes" id="UP000620874">
    <property type="component" value="Unassembled WGS sequence"/>
</dbReference>
<sequence>MKHRTNLFLSLIFSVTGCCMLPGCLQQDKTETAPQVCTVSTDTIIYLQEGEEVPSCKINLDFSYLKPTAENDSVSPRINAAIQKTLFGNAFMTMTPDKVLSTLADNYIRGYRTDVKGLFDADMHNGMKPADVPAWYNYEYQLNTEMKQGYNGVWNYTLTNFRYTGGAHPNTETTCLNIDSKTGTILKKNDVFNPKDTANICKLIMNELIKETNRRLNTDTITSLDGLQEQGILLDTYLYIPSNFLLEKEGVTFYYNHYEIAPYSAGDFRLQVNYDDIQPYMKK</sequence>